<keyword evidence="1" id="KW-1133">Transmembrane helix</keyword>
<dbReference type="EMBL" id="WNYA01000003">
    <property type="protein sequence ID" value="KAG8584082.1"/>
    <property type="molecule type" value="Genomic_DNA"/>
</dbReference>
<reference evidence="2" key="1">
    <citation type="thesis" date="2020" institute="ProQuest LLC" country="789 East Eisenhower Parkway, Ann Arbor, MI, USA">
        <title>Comparative Genomics and Chromosome Evolution.</title>
        <authorList>
            <person name="Mudd A.B."/>
        </authorList>
    </citation>
    <scope>NUCLEOTIDE SEQUENCE</scope>
    <source>
        <strain evidence="2">237g6f4</strain>
        <tissue evidence="2">Blood</tissue>
    </source>
</reference>
<name>A0AAV7CGB1_ENGPU</name>
<gene>
    <name evidence="2" type="ORF">GDO81_008675</name>
</gene>
<keyword evidence="1" id="KW-0472">Membrane</keyword>
<accession>A0AAV7CGB1</accession>
<dbReference type="AlphaFoldDB" id="A0AAV7CGB1"/>
<keyword evidence="3" id="KW-1185">Reference proteome</keyword>
<keyword evidence="1" id="KW-0812">Transmembrane</keyword>
<comment type="caution">
    <text evidence="2">The sequence shown here is derived from an EMBL/GenBank/DDBJ whole genome shotgun (WGS) entry which is preliminary data.</text>
</comment>
<organism evidence="2 3">
    <name type="scientific">Engystomops pustulosus</name>
    <name type="common">Tungara frog</name>
    <name type="synonym">Physalaemus pustulosus</name>
    <dbReference type="NCBI Taxonomy" id="76066"/>
    <lineage>
        <taxon>Eukaryota</taxon>
        <taxon>Metazoa</taxon>
        <taxon>Chordata</taxon>
        <taxon>Craniata</taxon>
        <taxon>Vertebrata</taxon>
        <taxon>Euteleostomi</taxon>
        <taxon>Amphibia</taxon>
        <taxon>Batrachia</taxon>
        <taxon>Anura</taxon>
        <taxon>Neobatrachia</taxon>
        <taxon>Hyloidea</taxon>
        <taxon>Leptodactylidae</taxon>
        <taxon>Leiuperinae</taxon>
        <taxon>Engystomops</taxon>
    </lineage>
</organism>
<evidence type="ECO:0000256" key="1">
    <source>
        <dbReference type="SAM" id="Phobius"/>
    </source>
</evidence>
<evidence type="ECO:0000313" key="2">
    <source>
        <dbReference type="EMBL" id="KAG8584082.1"/>
    </source>
</evidence>
<proteinExistence type="predicted"/>
<sequence length="68" mass="8304">MVKMETEQDLIYKPTRRFLFYSIAFLFLPIMCVDHGVDNVILYRLRCPLVVNWKFQRMEIFLFVTLIK</sequence>
<dbReference type="Proteomes" id="UP000824782">
    <property type="component" value="Unassembled WGS sequence"/>
</dbReference>
<feature type="transmembrane region" description="Helical" evidence="1">
    <location>
        <begin position="18"/>
        <end position="37"/>
    </location>
</feature>
<evidence type="ECO:0000313" key="3">
    <source>
        <dbReference type="Proteomes" id="UP000824782"/>
    </source>
</evidence>
<protein>
    <submittedName>
        <fullName evidence="2">Uncharacterized protein</fullName>
    </submittedName>
</protein>